<evidence type="ECO:0000313" key="3">
    <source>
        <dbReference type="Proteomes" id="UP000564573"/>
    </source>
</evidence>
<evidence type="ECO:0000313" key="2">
    <source>
        <dbReference type="EMBL" id="MBB3661304.1"/>
    </source>
</evidence>
<evidence type="ECO:0000256" key="1">
    <source>
        <dbReference type="SAM" id="MobiDB-lite"/>
    </source>
</evidence>
<dbReference type="RefSeq" id="WP_183778274.1">
    <property type="nucleotide sequence ID" value="NZ_JACIBS010000001.1"/>
</dbReference>
<dbReference type="AlphaFoldDB" id="A0A839XIB6"/>
<proteinExistence type="predicted"/>
<accession>A0A839XIB6</accession>
<gene>
    <name evidence="2" type="ORF">FB384_000208</name>
</gene>
<reference evidence="2 3" key="1">
    <citation type="submission" date="2020-08" db="EMBL/GenBank/DDBJ databases">
        <title>Sequencing the genomes of 1000 actinobacteria strains.</title>
        <authorList>
            <person name="Klenk H.-P."/>
        </authorList>
    </citation>
    <scope>NUCLEOTIDE SEQUENCE [LARGE SCALE GENOMIC DNA]</scope>
    <source>
        <strain evidence="2 3">DSM 45267</strain>
    </source>
</reference>
<sequence length="136" mass="14725">MQNPPAQPAPQSLSPGDPAGEAVLQAATAPLRNSVGDRLRVEVERLNRIGSWVFLQGTMRGADGGPPNYTDTVFEARRADGVMSDAYMALLEKADPTITDNDPRAWRVTECAIGPTDVAWLPWSDRHDAPRALFGV</sequence>
<dbReference type="EMBL" id="JACIBS010000001">
    <property type="protein sequence ID" value="MBB3661304.1"/>
    <property type="molecule type" value="Genomic_DNA"/>
</dbReference>
<feature type="region of interest" description="Disordered" evidence="1">
    <location>
        <begin position="1"/>
        <end position="29"/>
    </location>
</feature>
<protein>
    <submittedName>
        <fullName evidence="2">Uncharacterized protein</fullName>
    </submittedName>
</protein>
<name>A0A839XIB6_9PSEU</name>
<organism evidence="2 3">
    <name type="scientific">Prauserella sediminis</name>
    <dbReference type="NCBI Taxonomy" id="577680"/>
    <lineage>
        <taxon>Bacteria</taxon>
        <taxon>Bacillati</taxon>
        <taxon>Actinomycetota</taxon>
        <taxon>Actinomycetes</taxon>
        <taxon>Pseudonocardiales</taxon>
        <taxon>Pseudonocardiaceae</taxon>
        <taxon>Prauserella</taxon>
        <taxon>Prauserella salsuginis group</taxon>
    </lineage>
</organism>
<dbReference type="Proteomes" id="UP000564573">
    <property type="component" value="Unassembled WGS sequence"/>
</dbReference>
<comment type="caution">
    <text evidence="2">The sequence shown here is derived from an EMBL/GenBank/DDBJ whole genome shotgun (WGS) entry which is preliminary data.</text>
</comment>
<keyword evidence="3" id="KW-1185">Reference proteome</keyword>